<feature type="compositionally biased region" description="Basic and acidic residues" evidence="1">
    <location>
        <begin position="250"/>
        <end position="260"/>
    </location>
</feature>
<keyword evidence="3" id="KW-1185">Reference proteome</keyword>
<reference evidence="2" key="1">
    <citation type="journal article" date="2021" name="Viruses">
        <title>Novel Viruses That Lyse Plant and Human Strains of Kosakonia cowanii.</title>
        <authorList>
            <person name="Petrzik K."/>
            <person name="Brazdova S."/>
            <person name="Krawczyk K."/>
        </authorList>
    </citation>
    <scope>NUCLEOTIDE SEQUENCE</scope>
</reference>
<dbReference type="GeneID" id="77953155"/>
<name>A0AAE7WFL1_9CAUD</name>
<evidence type="ECO:0000256" key="1">
    <source>
        <dbReference type="SAM" id="MobiDB-lite"/>
    </source>
</evidence>
<sequence>MSYSFKDDIIARLPAGHTFVRMYSTDNNQTSIETSLNGVKNVFIMEKVNLSTYFFKMPTIALEAGKTYNDLYEIISDLYGLGLQRNVDFYDSALVEVGHLPQFVELPISRNSYGYTGYIRCFVMQCELCGKNGQTHNDLSGEDVQVAMYHLKFRNYLVGKLFQTDPPLFIENHLSNALIDKITANLDEEIVEGAADTFRQTLNNAIVVDVFTDGISDIALLLTSDRDLYQLRFKSEPHDLPIIKNGNSDVKTDDSKELPVGDRGNLNTGEQSELPHSSTEGELNLDEDMELEIE</sequence>
<dbReference type="EMBL" id="MZ348422">
    <property type="protein sequence ID" value="QYN79978.1"/>
    <property type="molecule type" value="Genomic_DNA"/>
</dbReference>
<feature type="region of interest" description="Disordered" evidence="1">
    <location>
        <begin position="242"/>
        <end position="294"/>
    </location>
</feature>
<feature type="compositionally biased region" description="Polar residues" evidence="1">
    <location>
        <begin position="265"/>
        <end position="281"/>
    </location>
</feature>
<dbReference type="RefSeq" id="YP_010676790.1">
    <property type="nucleotide sequence ID" value="NC_071015.1"/>
</dbReference>
<evidence type="ECO:0000313" key="3">
    <source>
        <dbReference type="Proteomes" id="UP000828443"/>
    </source>
</evidence>
<organism evidence="2 3">
    <name type="scientific">Kosakonia phage Kc263</name>
    <dbReference type="NCBI Taxonomy" id="2863194"/>
    <lineage>
        <taxon>Viruses</taxon>
        <taxon>Duplodnaviria</taxon>
        <taxon>Heunggongvirae</taxon>
        <taxon>Uroviricota</taxon>
        <taxon>Caudoviricetes</taxon>
        <taxon>Chimalliviridae</taxon>
        <taxon>Branisovskavirus</taxon>
        <taxon>Branisovskavirus Kc263</taxon>
    </lineage>
</organism>
<proteinExistence type="predicted"/>
<dbReference type="KEGG" id="vg:77953155"/>
<evidence type="ECO:0000313" key="2">
    <source>
        <dbReference type="EMBL" id="QYN79978.1"/>
    </source>
</evidence>
<feature type="compositionally biased region" description="Acidic residues" evidence="1">
    <location>
        <begin position="283"/>
        <end position="294"/>
    </location>
</feature>
<accession>A0AAE7WFL1</accession>
<protein>
    <submittedName>
        <fullName evidence="2">Uncharacterized protein</fullName>
    </submittedName>
</protein>
<dbReference type="Proteomes" id="UP000828443">
    <property type="component" value="Segment"/>
</dbReference>